<dbReference type="GO" id="GO:0030151">
    <property type="term" value="F:molybdenum ion binding"/>
    <property type="evidence" value="ECO:0007669"/>
    <property type="project" value="InterPro"/>
</dbReference>
<dbReference type="GO" id="GO:0043546">
    <property type="term" value="F:molybdopterin cofactor binding"/>
    <property type="evidence" value="ECO:0007669"/>
    <property type="project" value="InterPro"/>
</dbReference>
<evidence type="ECO:0000256" key="4">
    <source>
        <dbReference type="SAM" id="Phobius"/>
    </source>
</evidence>
<keyword evidence="1" id="KW-0479">Metal-binding</keyword>
<protein>
    <recommendedName>
        <fullName evidence="5">Guanylate cyclase domain-containing protein</fullName>
    </recommendedName>
</protein>
<dbReference type="CDD" id="cd07302">
    <property type="entry name" value="CHD"/>
    <property type="match status" value="1"/>
</dbReference>
<dbReference type="SUPFAM" id="SSF50692">
    <property type="entry name" value="ADC-like"/>
    <property type="match status" value="1"/>
</dbReference>
<dbReference type="InterPro" id="IPR009010">
    <property type="entry name" value="Asp_de-COase-like_dom_sf"/>
</dbReference>
<dbReference type="KEGG" id="mpau:ZMTM_14730"/>
<dbReference type="InterPro" id="IPR050123">
    <property type="entry name" value="Prok_molybdopt-oxidoreductase"/>
</dbReference>
<dbReference type="PANTHER" id="PTHR43105:SF4">
    <property type="entry name" value="PROTEIN YDEP"/>
    <property type="match status" value="1"/>
</dbReference>
<dbReference type="GO" id="GO:0045333">
    <property type="term" value="P:cellular respiration"/>
    <property type="evidence" value="ECO:0007669"/>
    <property type="project" value="UniProtKB-ARBA"/>
</dbReference>
<dbReference type="GO" id="GO:0035556">
    <property type="term" value="P:intracellular signal transduction"/>
    <property type="evidence" value="ECO:0007669"/>
    <property type="project" value="InterPro"/>
</dbReference>
<dbReference type="Proteomes" id="UP000826722">
    <property type="component" value="Chromosome"/>
</dbReference>
<organism evidence="6 7">
    <name type="scientific">Methyloradius palustris</name>
    <dbReference type="NCBI Taxonomy" id="2778876"/>
    <lineage>
        <taxon>Bacteria</taxon>
        <taxon>Pseudomonadati</taxon>
        <taxon>Pseudomonadota</taxon>
        <taxon>Betaproteobacteria</taxon>
        <taxon>Nitrosomonadales</taxon>
        <taxon>Methylophilaceae</taxon>
        <taxon>Methyloradius</taxon>
    </lineage>
</organism>
<dbReference type="PANTHER" id="PTHR43105">
    <property type="entry name" value="RESPIRATORY NITRATE REDUCTASE"/>
    <property type="match status" value="1"/>
</dbReference>
<evidence type="ECO:0000256" key="2">
    <source>
        <dbReference type="ARBA" id="ARBA00023004"/>
    </source>
</evidence>
<keyword evidence="2" id="KW-0408">Iron</keyword>
<keyword evidence="4" id="KW-1133">Transmembrane helix</keyword>
<dbReference type="CDD" id="cd02787">
    <property type="entry name" value="MopB_CT_ydeP"/>
    <property type="match status" value="1"/>
</dbReference>
<dbReference type="GO" id="GO:0016020">
    <property type="term" value="C:membrane"/>
    <property type="evidence" value="ECO:0007669"/>
    <property type="project" value="TreeGrafter"/>
</dbReference>
<dbReference type="SUPFAM" id="SSF55073">
    <property type="entry name" value="Nucleotide cyclase"/>
    <property type="match status" value="1"/>
</dbReference>
<sequence>MKQLLPFSSIGDLRASVDIFNEPSADSLGRAVLSLLMFAESLICIFWIFTLSSLGEAYAFMAAVPYVYIIFSYVSLLVFYRLKQFDYIVFTQLVMLLVMPFFMQWLIGGFAASSGVAIWALLSPVGALMILGARQSSPWFMLFMALAIVSWLLNSVFASNALPIPTRLKDDFFVINLLGFSTVMYVAMRYFQSQKAKVLEALAFEKARSEQLLLSIFPGSVAERLKNNDLRIADHYDSATIMFADMVDFTGLSADMPPSALVDLLNQVFSKFDELAIKHKLEKIKTIGDSYMVVGGVPVSRHDHATAIANMALEIQEVLNEVSTTTGKKLSMRIGIHSGPVVAGVIGTNNFPDCSNMCHESTSVGLPEMVGIGKGSVSLEDFEHTDTLLLFGHNPATNHPRMLGELREASKRGAKIVSINPLRERGLERFADPQSIVEMVTMSGTKISGTFIQPKLGGDLALVKGIIKFVLEWDDAAKAAGAKRILDVDFIEQHTVGIEQLVQDIHAENWDVIVEESGVSLADIESVAKIYVEGQRVISTWGMGITQHKHAVATIQMITNLMLLRGNIGKAGAGLCPMRGHSNVQGNRTVGIYEKPAQKFLDSIAAVYNFEPPREEGHDVVAAIKAMLRGEIKVFVSLGGNFSIATPDTDQTWIGLRNCDLTVQITTKLNRSHLVHGKAALILPCLGRTEVDQQATGPQGVTVEDSMSMVHASYGMNKPASPTIRSEPAIVSGIAHATLKNSKTPWLWYIEDYARIRDDIARTLPDFADYNARIKVPGGFRLPVPSSERVWITESGKAEFKVHGIPRDLPIHNARKIHGDNVFQLMTTRSHDQYNTTIYGLNDRYRGIFGERRVVFINAEDLAAKGLKAGEFVNLVSTWDDGVTRRADKFMLVEYDIPQGCLGGYYPETNNLVPLESVADRSHTPTSKSVPVLIEKYHASV</sequence>
<feature type="transmembrane region" description="Helical" evidence="4">
    <location>
        <begin position="139"/>
        <end position="160"/>
    </location>
</feature>
<proteinExistence type="predicted"/>
<dbReference type="Gene3D" id="3.40.228.10">
    <property type="entry name" value="Dimethylsulfoxide Reductase, domain 2"/>
    <property type="match status" value="1"/>
</dbReference>
<name>A0A8D5JWL4_9PROT</name>
<dbReference type="SMART" id="SM00044">
    <property type="entry name" value="CYCc"/>
    <property type="match status" value="1"/>
</dbReference>
<dbReference type="GO" id="GO:0051539">
    <property type="term" value="F:4 iron, 4 sulfur cluster binding"/>
    <property type="evidence" value="ECO:0007669"/>
    <property type="project" value="InterPro"/>
</dbReference>
<accession>A0A8D5JWL4</accession>
<evidence type="ECO:0000313" key="7">
    <source>
        <dbReference type="Proteomes" id="UP000826722"/>
    </source>
</evidence>
<dbReference type="InterPro" id="IPR010046">
    <property type="entry name" value="Mopterin_OxRdtse_a_bac"/>
</dbReference>
<dbReference type="NCBIfam" id="TIGR01701">
    <property type="entry name" value="Fdhalpha-like"/>
    <property type="match status" value="1"/>
</dbReference>
<dbReference type="GO" id="GO:1990204">
    <property type="term" value="C:oxidoreductase complex"/>
    <property type="evidence" value="ECO:0007669"/>
    <property type="project" value="UniProtKB-ARBA"/>
</dbReference>
<dbReference type="Gene3D" id="6.10.250.780">
    <property type="match status" value="1"/>
</dbReference>
<feature type="domain" description="Guanylate cyclase" evidence="5">
    <location>
        <begin position="240"/>
        <end position="348"/>
    </location>
</feature>
<dbReference type="InterPro" id="IPR001054">
    <property type="entry name" value="A/G_cyclase"/>
</dbReference>
<dbReference type="GO" id="GO:0004016">
    <property type="term" value="F:adenylate cyclase activity"/>
    <property type="evidence" value="ECO:0007669"/>
    <property type="project" value="UniProtKB-ARBA"/>
</dbReference>
<keyword evidence="7" id="KW-1185">Reference proteome</keyword>
<feature type="transmembrane region" description="Helical" evidence="4">
    <location>
        <begin position="172"/>
        <end position="191"/>
    </location>
</feature>
<dbReference type="InterPro" id="IPR037951">
    <property type="entry name" value="MopB_CT_YdeP"/>
</dbReference>
<dbReference type="GO" id="GO:0009190">
    <property type="term" value="P:cyclic nucleotide biosynthetic process"/>
    <property type="evidence" value="ECO:0007669"/>
    <property type="project" value="InterPro"/>
</dbReference>
<dbReference type="SUPFAM" id="SSF53706">
    <property type="entry name" value="Formate dehydrogenase/DMSO reductase, domains 1-3"/>
    <property type="match status" value="1"/>
</dbReference>
<keyword evidence="3" id="KW-0411">Iron-sulfur</keyword>
<evidence type="ECO:0000256" key="3">
    <source>
        <dbReference type="ARBA" id="ARBA00023014"/>
    </source>
</evidence>
<dbReference type="InterPro" id="IPR006656">
    <property type="entry name" value="Mopterin_OxRdtase"/>
</dbReference>
<dbReference type="Pfam" id="PF00384">
    <property type="entry name" value="Molybdopterin"/>
    <property type="match status" value="1"/>
</dbReference>
<feature type="transmembrane region" description="Helical" evidence="4">
    <location>
        <begin position="31"/>
        <end position="51"/>
    </location>
</feature>
<evidence type="ECO:0000259" key="5">
    <source>
        <dbReference type="PROSITE" id="PS50125"/>
    </source>
</evidence>
<dbReference type="InterPro" id="IPR029787">
    <property type="entry name" value="Nucleotide_cyclase"/>
</dbReference>
<dbReference type="Pfam" id="PF00211">
    <property type="entry name" value="Guanylate_cyc"/>
    <property type="match status" value="1"/>
</dbReference>
<evidence type="ECO:0000256" key="1">
    <source>
        <dbReference type="ARBA" id="ARBA00022723"/>
    </source>
</evidence>
<gene>
    <name evidence="6" type="ORF">ZMTM_14730</name>
</gene>
<keyword evidence="4" id="KW-0812">Transmembrane</keyword>
<keyword evidence="4" id="KW-0472">Membrane</keyword>
<dbReference type="AlphaFoldDB" id="A0A8D5JWL4"/>
<dbReference type="InterPro" id="IPR006657">
    <property type="entry name" value="MoPterin_dinucl-bd_dom"/>
</dbReference>
<evidence type="ECO:0000313" key="6">
    <source>
        <dbReference type="EMBL" id="BCM25214.1"/>
    </source>
</evidence>
<reference evidence="6" key="1">
    <citation type="journal article" date="2021" name="Arch. Microbiol.">
        <title>Methyloradius palustris gen. nov., sp. nov., a methanol-oxidizing bacterium isolated from snow.</title>
        <authorList>
            <person name="Miyadera T."/>
            <person name="Kojima H."/>
            <person name="Fukui M."/>
        </authorList>
    </citation>
    <scope>NUCLEOTIDE SEQUENCE</scope>
    <source>
        <strain evidence="6">Zm11</strain>
    </source>
</reference>
<dbReference type="Gene3D" id="3.30.70.1230">
    <property type="entry name" value="Nucleotide cyclase"/>
    <property type="match status" value="1"/>
</dbReference>
<dbReference type="PROSITE" id="PS50125">
    <property type="entry name" value="GUANYLATE_CYCLASE_2"/>
    <property type="match status" value="1"/>
</dbReference>
<dbReference type="EMBL" id="AP024110">
    <property type="protein sequence ID" value="BCM25214.1"/>
    <property type="molecule type" value="Genomic_DNA"/>
</dbReference>
<dbReference type="RefSeq" id="WP_318840475.1">
    <property type="nucleotide sequence ID" value="NZ_AP024110.1"/>
</dbReference>
<feature type="transmembrane region" description="Helical" evidence="4">
    <location>
        <begin position="57"/>
        <end position="80"/>
    </location>
</feature>
<dbReference type="GO" id="GO:0008863">
    <property type="term" value="F:formate dehydrogenase (NAD+) activity"/>
    <property type="evidence" value="ECO:0007669"/>
    <property type="project" value="InterPro"/>
</dbReference>
<dbReference type="Pfam" id="PF01568">
    <property type="entry name" value="Molydop_binding"/>
    <property type="match status" value="1"/>
</dbReference>